<name>N4WWJ2_9BACI</name>
<comment type="caution">
    <text evidence="2">The sequence shown here is derived from an EMBL/GenBank/DDBJ whole genome shotgun (WGS) entry which is preliminary data.</text>
</comment>
<reference evidence="2 3" key="1">
    <citation type="submission" date="2013-03" db="EMBL/GenBank/DDBJ databases">
        <title>Draft genome sequence of Gracibacillus halophilus YIM-C55.5, a moderately halophilic and thermophilic organism from the Xiaochaidamu salt lake.</title>
        <authorList>
            <person name="Sugumar T."/>
            <person name="Polireddy D.R."/>
            <person name="Antony A."/>
            <person name="Madhava Y.R."/>
            <person name="Sivakumar N."/>
        </authorList>
    </citation>
    <scope>NUCLEOTIDE SEQUENCE [LARGE SCALE GENOMIC DNA]</scope>
    <source>
        <strain evidence="2 3">YIM-C55.5</strain>
    </source>
</reference>
<feature type="transmembrane region" description="Helical" evidence="1">
    <location>
        <begin position="65"/>
        <end position="88"/>
    </location>
</feature>
<organism evidence="2 3">
    <name type="scientific">Gracilibacillus halophilus YIM-C55.5</name>
    <dbReference type="NCBI Taxonomy" id="1308866"/>
    <lineage>
        <taxon>Bacteria</taxon>
        <taxon>Bacillati</taxon>
        <taxon>Bacillota</taxon>
        <taxon>Bacilli</taxon>
        <taxon>Bacillales</taxon>
        <taxon>Bacillaceae</taxon>
        <taxon>Gracilibacillus</taxon>
    </lineage>
</organism>
<gene>
    <name evidence="2" type="ORF">J416_05518</name>
</gene>
<feature type="transmembrane region" description="Helical" evidence="1">
    <location>
        <begin position="132"/>
        <end position="153"/>
    </location>
</feature>
<keyword evidence="3" id="KW-1185">Reference proteome</keyword>
<dbReference type="eggNOG" id="ENOG5030H6A">
    <property type="taxonomic scope" value="Bacteria"/>
</dbReference>
<evidence type="ECO:0000256" key="1">
    <source>
        <dbReference type="SAM" id="Phobius"/>
    </source>
</evidence>
<dbReference type="EMBL" id="APML01000019">
    <property type="protein sequence ID" value="ENH97446.1"/>
    <property type="molecule type" value="Genomic_DNA"/>
</dbReference>
<accession>N4WWJ2</accession>
<dbReference type="Pfam" id="PF11085">
    <property type="entry name" value="YqhR"/>
    <property type="match status" value="1"/>
</dbReference>
<feature type="transmembrane region" description="Helical" evidence="1">
    <location>
        <begin position="20"/>
        <end position="42"/>
    </location>
</feature>
<dbReference type="STRING" id="1308866.J416_05518"/>
<dbReference type="PATRIC" id="fig|1308866.3.peg.1116"/>
<keyword evidence="1" id="KW-0812">Transmembrane</keyword>
<dbReference type="Proteomes" id="UP000012283">
    <property type="component" value="Unassembled WGS sequence"/>
</dbReference>
<dbReference type="RefSeq" id="WP_003466409.1">
    <property type="nucleotide sequence ID" value="NZ_APML01000019.1"/>
</dbReference>
<dbReference type="OrthoDB" id="2691442at2"/>
<dbReference type="AlphaFoldDB" id="N4WWJ2"/>
<protein>
    <submittedName>
        <fullName evidence="2">Uncharacterized protein</fullName>
    </submittedName>
</protein>
<evidence type="ECO:0000313" key="2">
    <source>
        <dbReference type="EMBL" id="ENH97446.1"/>
    </source>
</evidence>
<sequence length="161" mass="18942">MRYVRRKEEEKQPPIYPRVISVGFFGGFIWSVIAAIAGYFQFTEVTPKTIILRSWLQTSWSDQWLGQWISIFVISMLSIGIAFVFYLLFRKIKGIWIGIVFGLSLWALIFWLLEPIFENISPLYQMDSDTIVTTICLFILYGVFIGYSISFSYQQRLYENQ</sequence>
<proteinExistence type="predicted"/>
<keyword evidence="1" id="KW-1133">Transmembrane helix</keyword>
<dbReference type="InterPro" id="IPR024563">
    <property type="entry name" value="YqhR"/>
</dbReference>
<feature type="transmembrane region" description="Helical" evidence="1">
    <location>
        <begin position="95"/>
        <end position="112"/>
    </location>
</feature>
<evidence type="ECO:0000313" key="3">
    <source>
        <dbReference type="Proteomes" id="UP000012283"/>
    </source>
</evidence>
<keyword evidence="1" id="KW-0472">Membrane</keyword>